<evidence type="ECO:0000313" key="1">
    <source>
        <dbReference type="EMBL" id="TNN71539.1"/>
    </source>
</evidence>
<comment type="caution">
    <text evidence="1">The sequence shown here is derived from an EMBL/GenBank/DDBJ whole genome shotgun (WGS) entry which is preliminary data.</text>
</comment>
<name>A0A4Z2I0A5_9TELE</name>
<accession>A0A4Z2I0A5</accession>
<organism evidence="1 2">
    <name type="scientific">Liparis tanakae</name>
    <name type="common">Tanaka's snailfish</name>
    <dbReference type="NCBI Taxonomy" id="230148"/>
    <lineage>
        <taxon>Eukaryota</taxon>
        <taxon>Metazoa</taxon>
        <taxon>Chordata</taxon>
        <taxon>Craniata</taxon>
        <taxon>Vertebrata</taxon>
        <taxon>Euteleostomi</taxon>
        <taxon>Actinopterygii</taxon>
        <taxon>Neopterygii</taxon>
        <taxon>Teleostei</taxon>
        <taxon>Neoteleostei</taxon>
        <taxon>Acanthomorphata</taxon>
        <taxon>Eupercaria</taxon>
        <taxon>Perciformes</taxon>
        <taxon>Cottioidei</taxon>
        <taxon>Cottales</taxon>
        <taxon>Liparidae</taxon>
        <taxon>Liparis</taxon>
    </lineage>
</organism>
<dbReference type="Proteomes" id="UP000314294">
    <property type="component" value="Unassembled WGS sequence"/>
</dbReference>
<evidence type="ECO:0000313" key="2">
    <source>
        <dbReference type="Proteomes" id="UP000314294"/>
    </source>
</evidence>
<sequence>MPLACLGSPQDTLTEVVVNSPKWMNLGALGAFGGSQHFVPLANVTAFKGAEETQGAGPIPGSVEGCHTDHVGGVARQVFKLHPKLRQEQNAVYCRALGLSTSTVAPLLFEEFLLYVI</sequence>
<gene>
    <name evidence="1" type="ORF">EYF80_018225</name>
</gene>
<dbReference type="AlphaFoldDB" id="A0A4Z2I0A5"/>
<protein>
    <submittedName>
        <fullName evidence="1">Uncharacterized protein</fullName>
    </submittedName>
</protein>
<dbReference type="EMBL" id="SRLO01000148">
    <property type="protein sequence ID" value="TNN71539.1"/>
    <property type="molecule type" value="Genomic_DNA"/>
</dbReference>
<proteinExistence type="predicted"/>
<keyword evidence="2" id="KW-1185">Reference proteome</keyword>
<reference evidence="1 2" key="1">
    <citation type="submission" date="2019-03" db="EMBL/GenBank/DDBJ databases">
        <title>First draft genome of Liparis tanakae, snailfish: a comprehensive survey of snailfish specific genes.</title>
        <authorList>
            <person name="Kim W."/>
            <person name="Song I."/>
            <person name="Jeong J.-H."/>
            <person name="Kim D."/>
            <person name="Kim S."/>
            <person name="Ryu S."/>
            <person name="Song J.Y."/>
            <person name="Lee S.K."/>
        </authorList>
    </citation>
    <scope>NUCLEOTIDE SEQUENCE [LARGE SCALE GENOMIC DNA]</scope>
    <source>
        <tissue evidence="1">Muscle</tissue>
    </source>
</reference>